<reference evidence="1 2" key="1">
    <citation type="journal article" date="2018" name="Int. J. Syst. Evol. Microbiol.">
        <title>Micromonospora globbae sp. nov., an endophytic actinomycete isolated from roots of Globba winitii C. H. Wright.</title>
        <authorList>
            <person name="Kuncharoen N."/>
            <person name="Pittayakhajonwut P."/>
            <person name="Tanasupawat S."/>
        </authorList>
    </citation>
    <scope>NUCLEOTIDE SEQUENCE [LARGE SCALE GENOMIC DNA]</scope>
    <source>
        <strain evidence="1 2">WPS1-2</strain>
    </source>
</reference>
<dbReference type="InterPro" id="IPR014519">
    <property type="entry name" value="UCP024492"/>
</dbReference>
<dbReference type="InterPro" id="IPR007438">
    <property type="entry name" value="DUF488"/>
</dbReference>
<evidence type="ECO:0000313" key="2">
    <source>
        <dbReference type="Proteomes" id="UP000285744"/>
    </source>
</evidence>
<proteinExistence type="predicted"/>
<dbReference type="RefSeq" id="WP_120329319.1">
    <property type="nucleotide sequence ID" value="NZ_RAQQ01000010.1"/>
</dbReference>
<evidence type="ECO:0000313" key="1">
    <source>
        <dbReference type="EMBL" id="RKF26522.1"/>
    </source>
</evidence>
<dbReference type="EMBL" id="RAQQ01000010">
    <property type="protein sequence ID" value="RKF26522.1"/>
    <property type="molecule type" value="Genomic_DNA"/>
</dbReference>
<dbReference type="Proteomes" id="UP000285744">
    <property type="component" value="Unassembled WGS sequence"/>
</dbReference>
<accession>A0A420F0M0</accession>
<protein>
    <submittedName>
        <fullName evidence="1">DUF488 domain-containing protein</fullName>
    </submittedName>
</protein>
<dbReference type="PIRSF" id="PIRSF024492">
    <property type="entry name" value="UCP024492"/>
    <property type="match status" value="1"/>
</dbReference>
<dbReference type="PANTHER" id="PTHR39337">
    <property type="entry name" value="BLR5642 PROTEIN"/>
    <property type="match status" value="1"/>
</dbReference>
<name>A0A420F0M0_9ACTN</name>
<sequence>MAGPLLTVGHGTASQAELTALLRDAGVTRLVDVRRYPGSRAHPHVTREALAGWLPSVGVGYRWEKRLGGRRRVPEDSPDRWWQVEAFRAYAAHMRSPEFIAAADELLTEVRTSRVAVMCSETVWWRCHRRLIADFVTLARDTPVCHLDHRGQLREHPVAAGARLAPGGVLVYDRV</sequence>
<organism evidence="1 2">
    <name type="scientific">Micromonospora globbae</name>
    <dbReference type="NCBI Taxonomy" id="1894969"/>
    <lineage>
        <taxon>Bacteria</taxon>
        <taxon>Bacillati</taxon>
        <taxon>Actinomycetota</taxon>
        <taxon>Actinomycetes</taxon>
        <taxon>Micromonosporales</taxon>
        <taxon>Micromonosporaceae</taxon>
        <taxon>Micromonospora</taxon>
    </lineage>
</organism>
<dbReference type="PANTHER" id="PTHR39337:SF1">
    <property type="entry name" value="BLR5642 PROTEIN"/>
    <property type="match status" value="1"/>
</dbReference>
<dbReference type="AlphaFoldDB" id="A0A420F0M0"/>
<dbReference type="OrthoDB" id="9789109at2"/>
<dbReference type="Pfam" id="PF04343">
    <property type="entry name" value="DUF488"/>
    <property type="match status" value="1"/>
</dbReference>
<gene>
    <name evidence="1" type="ORF">D7I43_16155</name>
</gene>
<comment type="caution">
    <text evidence="1">The sequence shown here is derived from an EMBL/GenBank/DDBJ whole genome shotgun (WGS) entry which is preliminary data.</text>
</comment>